<dbReference type="InterPro" id="IPR022298">
    <property type="entry name" value="Conjug_transposon_TraN"/>
</dbReference>
<comment type="caution">
    <text evidence="2">The sequence shown here is derived from an EMBL/GenBank/DDBJ whole genome shotgun (WGS) entry which is preliminary data.</text>
</comment>
<gene>
    <name evidence="2" type="primary">traN</name>
    <name evidence="2" type="ORF">FVR03_19990</name>
</gene>
<dbReference type="OrthoDB" id="1038500at2"/>
<name>A0A5C8J5E8_9BACT</name>
<dbReference type="Pfam" id="PF13595">
    <property type="entry name" value="DUF4138"/>
    <property type="match status" value="1"/>
</dbReference>
<accession>A0A5C8J5E8</accession>
<dbReference type="RefSeq" id="WP_147923546.1">
    <property type="nucleotide sequence ID" value="NZ_VRTY01000102.1"/>
</dbReference>
<feature type="signal peptide" evidence="1">
    <location>
        <begin position="1"/>
        <end position="18"/>
    </location>
</feature>
<dbReference type="Proteomes" id="UP000321926">
    <property type="component" value="Unassembled WGS sequence"/>
</dbReference>
<dbReference type="AlphaFoldDB" id="A0A5C8J5E8"/>
<organism evidence="2 3">
    <name type="scientific">Pontibacter qinzhouensis</name>
    <dbReference type="NCBI Taxonomy" id="2603253"/>
    <lineage>
        <taxon>Bacteria</taxon>
        <taxon>Pseudomonadati</taxon>
        <taxon>Bacteroidota</taxon>
        <taxon>Cytophagia</taxon>
        <taxon>Cytophagales</taxon>
        <taxon>Hymenobacteraceae</taxon>
        <taxon>Pontibacter</taxon>
    </lineage>
</organism>
<dbReference type="EMBL" id="VRTY01000102">
    <property type="protein sequence ID" value="TXK31123.1"/>
    <property type="molecule type" value="Genomic_DNA"/>
</dbReference>
<keyword evidence="3" id="KW-1185">Reference proteome</keyword>
<reference evidence="2 3" key="1">
    <citation type="submission" date="2019-08" db="EMBL/GenBank/DDBJ databases">
        <authorList>
            <person name="Shi S."/>
        </authorList>
    </citation>
    <scope>NUCLEOTIDE SEQUENCE [LARGE SCALE GENOMIC DNA]</scope>
    <source>
        <strain evidence="2 3">GY10130</strain>
    </source>
</reference>
<evidence type="ECO:0000313" key="2">
    <source>
        <dbReference type="EMBL" id="TXK31123.1"/>
    </source>
</evidence>
<dbReference type="NCBIfam" id="TIGR03780">
    <property type="entry name" value="Bac_Flav_CT_N"/>
    <property type="match status" value="1"/>
</dbReference>
<sequence>MKKNLFLCLLLLQLTATAQDLQPKSLELAYQKTTTLVFPHTVQSVDRGSRDILAQVPEKVENVLQLKAAQEGFTETNLTVITADGRLYSFEVTYADHPATTLLKLGPPASTDAPVEFANKNLNTEQLKTIANLLAEDPRYCYGIKDKAGKTKTTLEGIYVQGNTFFYRLVLSNKSPIPYDVDFVRFSLRDRRQVKRTATQEEERIPLYAYGLEEKTVEAGGQKTLVFALEKVPITKEKELVVELFEKNGGRHLQLRIRGKDLEQACALLL</sequence>
<evidence type="ECO:0000256" key="1">
    <source>
        <dbReference type="SAM" id="SignalP"/>
    </source>
</evidence>
<keyword evidence="1" id="KW-0732">Signal</keyword>
<protein>
    <submittedName>
        <fullName evidence="2">Conjugative transposon protein TraN</fullName>
    </submittedName>
</protein>
<proteinExistence type="predicted"/>
<feature type="chain" id="PRO_5022784162" evidence="1">
    <location>
        <begin position="19"/>
        <end position="270"/>
    </location>
</feature>
<evidence type="ECO:0000313" key="3">
    <source>
        <dbReference type="Proteomes" id="UP000321926"/>
    </source>
</evidence>